<dbReference type="InterPro" id="IPR037764">
    <property type="entry name" value="CEBPZOS"/>
</dbReference>
<accession>A0A2U9CUV0</accession>
<dbReference type="AlphaFoldDB" id="A0A2U9CUV0"/>
<evidence type="ECO:0000313" key="1">
    <source>
        <dbReference type="EMBL" id="AWP20445.1"/>
    </source>
</evidence>
<dbReference type="EMBL" id="CP026262">
    <property type="protein sequence ID" value="AWP20445.1"/>
    <property type="molecule type" value="Genomic_DNA"/>
</dbReference>
<organism evidence="1 2">
    <name type="scientific">Scophthalmus maximus</name>
    <name type="common">Turbot</name>
    <name type="synonym">Psetta maxima</name>
    <dbReference type="NCBI Taxonomy" id="52904"/>
    <lineage>
        <taxon>Eukaryota</taxon>
        <taxon>Metazoa</taxon>
        <taxon>Chordata</taxon>
        <taxon>Craniata</taxon>
        <taxon>Vertebrata</taxon>
        <taxon>Euteleostomi</taxon>
        <taxon>Actinopterygii</taxon>
        <taxon>Neopterygii</taxon>
        <taxon>Teleostei</taxon>
        <taxon>Neoteleostei</taxon>
        <taxon>Acanthomorphata</taxon>
        <taxon>Carangaria</taxon>
        <taxon>Pleuronectiformes</taxon>
        <taxon>Pleuronectoidei</taxon>
        <taxon>Scophthalmidae</taxon>
        <taxon>Scophthalmus</taxon>
    </lineage>
</organism>
<gene>
    <name evidence="1" type="ORF">SMAX5B_000140</name>
</gene>
<dbReference type="Proteomes" id="UP000246464">
    <property type="component" value="Chromosome 20"/>
</dbReference>
<name>A0A2U9CUV0_SCOMX</name>
<dbReference type="PANTHER" id="PTHR38001">
    <property type="entry name" value="PROTEIN CEBPZOS"/>
    <property type="match status" value="1"/>
</dbReference>
<protein>
    <submittedName>
        <fullName evidence="1">GH11467 product from transcript GH11467-RA</fullName>
    </submittedName>
</protein>
<reference evidence="1 2" key="1">
    <citation type="submission" date="2017-12" db="EMBL/GenBank/DDBJ databases">
        <title>Integrating genomic resources of turbot (Scophthalmus maximus) in depth evaluation of genetic and physical mapping variation across individuals.</title>
        <authorList>
            <person name="Martinez P."/>
        </authorList>
    </citation>
    <scope>NUCLEOTIDE SEQUENCE [LARGE SCALE GENOMIC DNA]</scope>
</reference>
<keyword evidence="2" id="KW-1185">Reference proteome</keyword>
<dbReference type="PANTHER" id="PTHR38001:SF1">
    <property type="entry name" value="PROTEIN CEBPZOS"/>
    <property type="match status" value="1"/>
</dbReference>
<evidence type="ECO:0000313" key="2">
    <source>
        <dbReference type="Proteomes" id="UP000246464"/>
    </source>
</evidence>
<proteinExistence type="predicted"/>
<sequence length="47" mass="5685">MDSSQDFRHTMNTRFPSVLEVYYKANEWDGNYGIREKDREVWAVKSK</sequence>